<comment type="similarity">
    <text evidence="6">Belongs to the histone H1/H5 family.</text>
</comment>
<dbReference type="AlphaFoldDB" id="Q949M1"/>
<evidence type="ECO:0000256" key="4">
    <source>
        <dbReference type="ARBA" id="ARBA00023125"/>
    </source>
</evidence>
<dbReference type="PANTHER" id="PTHR11467:SF36">
    <property type="entry name" value="HISTONE 24-RELATED"/>
    <property type="match status" value="1"/>
</dbReference>
<dbReference type="PANTHER" id="PTHR11467">
    <property type="entry name" value="HISTONE H1"/>
    <property type="match status" value="1"/>
</dbReference>
<dbReference type="GO" id="GO:0030261">
    <property type="term" value="P:chromosome condensation"/>
    <property type="evidence" value="ECO:0007669"/>
    <property type="project" value="TreeGrafter"/>
</dbReference>
<dbReference type="GO" id="GO:0006334">
    <property type="term" value="P:nucleosome assembly"/>
    <property type="evidence" value="ECO:0007669"/>
    <property type="project" value="InterPro"/>
</dbReference>
<keyword evidence="3 6" id="KW-0158">Chromosome</keyword>
<dbReference type="GO" id="GO:0005634">
    <property type="term" value="C:nucleus"/>
    <property type="evidence" value="ECO:0007669"/>
    <property type="project" value="UniProtKB-SubCell"/>
</dbReference>
<accession>Q949M1</accession>
<dbReference type="GO" id="GO:0030527">
    <property type="term" value="F:structural constituent of chromatin"/>
    <property type="evidence" value="ECO:0007669"/>
    <property type="project" value="InterPro"/>
</dbReference>
<evidence type="ECO:0000259" key="8">
    <source>
        <dbReference type="PROSITE" id="PS51504"/>
    </source>
</evidence>
<dbReference type="GO" id="GO:0003690">
    <property type="term" value="F:double-stranded DNA binding"/>
    <property type="evidence" value="ECO:0007669"/>
    <property type="project" value="TreeGrafter"/>
</dbReference>
<protein>
    <submittedName>
        <fullName evidence="9">Putative linker histone H1 variant protein</fullName>
    </submittedName>
</protein>
<dbReference type="InterPro" id="IPR036388">
    <property type="entry name" value="WH-like_DNA-bd_sf"/>
</dbReference>
<dbReference type="GO" id="GO:0045910">
    <property type="term" value="P:negative regulation of DNA recombination"/>
    <property type="evidence" value="ECO:0007669"/>
    <property type="project" value="TreeGrafter"/>
</dbReference>
<feature type="compositionally biased region" description="Basic and acidic residues" evidence="7">
    <location>
        <begin position="124"/>
        <end position="134"/>
    </location>
</feature>
<feature type="domain" description="H15" evidence="8">
    <location>
        <begin position="54"/>
        <end position="124"/>
    </location>
</feature>
<feature type="compositionally biased region" description="Low complexity" evidence="7">
    <location>
        <begin position="136"/>
        <end position="153"/>
    </location>
</feature>
<proteinExistence type="evidence at transcript level"/>
<dbReference type="InterPro" id="IPR005819">
    <property type="entry name" value="H1/H5"/>
</dbReference>
<feature type="region of interest" description="Disordered" evidence="7">
    <location>
        <begin position="123"/>
        <end position="202"/>
    </location>
</feature>
<dbReference type="PROSITE" id="PS51504">
    <property type="entry name" value="H15"/>
    <property type="match status" value="1"/>
</dbReference>
<dbReference type="InterPro" id="IPR005818">
    <property type="entry name" value="Histone_H1/H5_H15"/>
</dbReference>
<reference evidence="9" key="1">
    <citation type="journal article" date="2002" name="J. Exp. Bot.">
        <title>Isolation and molecular analysis of six taproot expressed genes from sugar beet.</title>
        <authorList>
            <person name="Kloos D.U."/>
            <person name="Oltmanns H."/>
            <person name="Dock C."/>
            <person name="Stahl D."/>
            <person name="Hehl R."/>
        </authorList>
    </citation>
    <scope>NUCLEOTIDE SEQUENCE</scope>
</reference>
<name>Q949M1_BETVU</name>
<comment type="subcellular location">
    <subcellularLocation>
        <location evidence="2">Chromosome</location>
    </subcellularLocation>
    <subcellularLocation>
        <location evidence="1 6">Nucleus</location>
    </subcellularLocation>
</comment>
<evidence type="ECO:0000256" key="5">
    <source>
        <dbReference type="ARBA" id="ARBA00023242"/>
    </source>
</evidence>
<dbReference type="EMBL" id="AJ309169">
    <property type="protein sequence ID" value="CAC43291.1"/>
    <property type="molecule type" value="mRNA"/>
</dbReference>
<dbReference type="CDD" id="cd00073">
    <property type="entry name" value="H15"/>
    <property type="match status" value="1"/>
</dbReference>
<feature type="compositionally biased region" description="Basic residues" evidence="7">
    <location>
        <begin position="181"/>
        <end position="202"/>
    </location>
</feature>
<dbReference type="Gene3D" id="1.10.10.10">
    <property type="entry name" value="Winged helix-like DNA-binding domain superfamily/Winged helix DNA-binding domain"/>
    <property type="match status" value="1"/>
</dbReference>
<sequence>MSNSGEVEAQIPATNNFPATEVKVPEEKPEVDTKGRKREKKQKSSMEKKHKAPSHPPYFQMIKEAILALNEKGGSSPYAIAKFMEQKHKTVLPSNFRKILGLQLKNSVSRGKLIKVKASYKLSEAGKKRSEKGSKSRSSSSSTTKAARANAAKEPTKRRRPKSKSVSKIDNPPVNPAITARRSKRSKPKQKLLKTIKKKANA</sequence>
<feature type="compositionally biased region" description="Basic residues" evidence="7">
    <location>
        <begin position="156"/>
        <end position="165"/>
    </location>
</feature>
<dbReference type="PRINTS" id="PR00624">
    <property type="entry name" value="HISTONEH5"/>
</dbReference>
<keyword evidence="4 6" id="KW-0238">DNA-binding</keyword>
<evidence type="ECO:0000256" key="2">
    <source>
        <dbReference type="ARBA" id="ARBA00004286"/>
    </source>
</evidence>
<keyword evidence="5 6" id="KW-0539">Nucleus</keyword>
<evidence type="ECO:0000256" key="6">
    <source>
        <dbReference type="RuleBase" id="RU003894"/>
    </source>
</evidence>
<evidence type="ECO:0000256" key="3">
    <source>
        <dbReference type="ARBA" id="ARBA00022454"/>
    </source>
</evidence>
<dbReference type="SMART" id="SM00526">
    <property type="entry name" value="H15"/>
    <property type="match status" value="1"/>
</dbReference>
<evidence type="ECO:0000313" key="9">
    <source>
        <dbReference type="EMBL" id="CAC43291.1"/>
    </source>
</evidence>
<dbReference type="GO" id="GO:0031492">
    <property type="term" value="F:nucleosomal DNA binding"/>
    <property type="evidence" value="ECO:0007669"/>
    <property type="project" value="TreeGrafter"/>
</dbReference>
<feature type="region of interest" description="Disordered" evidence="7">
    <location>
        <begin position="1"/>
        <end position="58"/>
    </location>
</feature>
<evidence type="ECO:0000256" key="1">
    <source>
        <dbReference type="ARBA" id="ARBA00004123"/>
    </source>
</evidence>
<feature type="compositionally biased region" description="Basic and acidic residues" evidence="7">
    <location>
        <begin position="23"/>
        <end position="34"/>
    </location>
</feature>
<dbReference type="Pfam" id="PF00538">
    <property type="entry name" value="Linker_histone"/>
    <property type="match status" value="1"/>
</dbReference>
<dbReference type="InterPro" id="IPR036390">
    <property type="entry name" value="WH_DNA-bd_sf"/>
</dbReference>
<organism evidence="9">
    <name type="scientific">Beta vulgaris</name>
    <name type="common">Sugar beet</name>
    <dbReference type="NCBI Taxonomy" id="161934"/>
    <lineage>
        <taxon>Eukaryota</taxon>
        <taxon>Viridiplantae</taxon>
        <taxon>Streptophyta</taxon>
        <taxon>Embryophyta</taxon>
        <taxon>Tracheophyta</taxon>
        <taxon>Spermatophyta</taxon>
        <taxon>Magnoliopsida</taxon>
        <taxon>eudicotyledons</taxon>
        <taxon>Gunneridae</taxon>
        <taxon>Pentapetalae</taxon>
        <taxon>Caryophyllales</taxon>
        <taxon>Chenopodiaceae</taxon>
        <taxon>Betoideae</taxon>
        <taxon>Beta</taxon>
    </lineage>
</organism>
<dbReference type="GO" id="GO:0000786">
    <property type="term" value="C:nucleosome"/>
    <property type="evidence" value="ECO:0007669"/>
    <property type="project" value="InterPro"/>
</dbReference>
<dbReference type="SUPFAM" id="SSF46785">
    <property type="entry name" value="Winged helix' DNA-binding domain"/>
    <property type="match status" value="1"/>
</dbReference>
<evidence type="ECO:0000256" key="7">
    <source>
        <dbReference type="SAM" id="MobiDB-lite"/>
    </source>
</evidence>